<feature type="compositionally biased region" description="Polar residues" evidence="1">
    <location>
        <begin position="107"/>
        <end position="117"/>
    </location>
</feature>
<evidence type="ECO:0000313" key="2">
    <source>
        <dbReference type="EMBL" id="KAK4304843.1"/>
    </source>
</evidence>
<reference evidence="2" key="1">
    <citation type="submission" date="2023-11" db="EMBL/GenBank/DDBJ databases">
        <title>Genome assemblies of two species of porcelain crab, Petrolisthes cinctipes and Petrolisthes manimaculis (Anomura: Porcellanidae).</title>
        <authorList>
            <person name="Angst P."/>
        </authorList>
    </citation>
    <scope>NUCLEOTIDE SEQUENCE</scope>
    <source>
        <strain evidence="2">PB745_02</strain>
        <tissue evidence="2">Gill</tissue>
    </source>
</reference>
<dbReference type="Proteomes" id="UP001292094">
    <property type="component" value="Unassembled WGS sequence"/>
</dbReference>
<keyword evidence="3" id="KW-1185">Reference proteome</keyword>
<protein>
    <submittedName>
        <fullName evidence="2">Uncharacterized protein</fullName>
    </submittedName>
</protein>
<proteinExistence type="predicted"/>
<organism evidence="2 3">
    <name type="scientific">Petrolisthes manimaculis</name>
    <dbReference type="NCBI Taxonomy" id="1843537"/>
    <lineage>
        <taxon>Eukaryota</taxon>
        <taxon>Metazoa</taxon>
        <taxon>Ecdysozoa</taxon>
        <taxon>Arthropoda</taxon>
        <taxon>Crustacea</taxon>
        <taxon>Multicrustacea</taxon>
        <taxon>Malacostraca</taxon>
        <taxon>Eumalacostraca</taxon>
        <taxon>Eucarida</taxon>
        <taxon>Decapoda</taxon>
        <taxon>Pleocyemata</taxon>
        <taxon>Anomura</taxon>
        <taxon>Galatheoidea</taxon>
        <taxon>Porcellanidae</taxon>
        <taxon>Petrolisthes</taxon>
    </lineage>
</organism>
<evidence type="ECO:0000313" key="3">
    <source>
        <dbReference type="Proteomes" id="UP001292094"/>
    </source>
</evidence>
<feature type="region of interest" description="Disordered" evidence="1">
    <location>
        <begin position="85"/>
        <end position="117"/>
    </location>
</feature>
<accession>A0AAE1PAH6</accession>
<sequence>MRCVLPTSSSITTTKPTNQPNQTNPTGRPWRLSLKVRSLPGRPTHPTDRPADQSVLQGPIQNSLLLAGLESVCLSLAKTSYSSRAGNVWKKLHSAPPSVRQEDQTKPRGTSVSQSVL</sequence>
<feature type="compositionally biased region" description="Low complexity" evidence="1">
    <location>
        <begin position="7"/>
        <end position="26"/>
    </location>
</feature>
<evidence type="ECO:0000256" key="1">
    <source>
        <dbReference type="SAM" id="MobiDB-lite"/>
    </source>
</evidence>
<feature type="region of interest" description="Disordered" evidence="1">
    <location>
        <begin position="37"/>
        <end position="56"/>
    </location>
</feature>
<feature type="region of interest" description="Disordered" evidence="1">
    <location>
        <begin position="1"/>
        <end position="30"/>
    </location>
</feature>
<comment type="caution">
    <text evidence="2">The sequence shown here is derived from an EMBL/GenBank/DDBJ whole genome shotgun (WGS) entry which is preliminary data.</text>
</comment>
<dbReference type="EMBL" id="JAWZYT010002374">
    <property type="protein sequence ID" value="KAK4304843.1"/>
    <property type="molecule type" value="Genomic_DNA"/>
</dbReference>
<dbReference type="AlphaFoldDB" id="A0AAE1PAH6"/>
<name>A0AAE1PAH6_9EUCA</name>
<gene>
    <name evidence="2" type="ORF">Pmani_023230</name>
</gene>